<proteinExistence type="predicted"/>
<evidence type="ECO:0000313" key="2">
    <source>
        <dbReference type="EMBL" id="KAF1846826.1"/>
    </source>
</evidence>
<dbReference type="RefSeq" id="XP_040789389.1">
    <property type="nucleotide sequence ID" value="XM_040928838.1"/>
</dbReference>
<dbReference type="OrthoDB" id="3774194at2759"/>
<accession>A0A9P4GK26</accession>
<organism evidence="2 3">
    <name type="scientific">Cucurbitaria berberidis CBS 394.84</name>
    <dbReference type="NCBI Taxonomy" id="1168544"/>
    <lineage>
        <taxon>Eukaryota</taxon>
        <taxon>Fungi</taxon>
        <taxon>Dikarya</taxon>
        <taxon>Ascomycota</taxon>
        <taxon>Pezizomycotina</taxon>
        <taxon>Dothideomycetes</taxon>
        <taxon>Pleosporomycetidae</taxon>
        <taxon>Pleosporales</taxon>
        <taxon>Pleosporineae</taxon>
        <taxon>Cucurbitariaceae</taxon>
        <taxon>Cucurbitaria</taxon>
    </lineage>
</organism>
<comment type="caution">
    <text evidence="2">The sequence shown here is derived from an EMBL/GenBank/DDBJ whole genome shotgun (WGS) entry which is preliminary data.</text>
</comment>
<dbReference type="GeneID" id="63846090"/>
<protein>
    <submittedName>
        <fullName evidence="2">Uncharacterized protein</fullName>
    </submittedName>
</protein>
<name>A0A9P4GK26_9PLEO</name>
<keyword evidence="3" id="KW-1185">Reference proteome</keyword>
<dbReference type="EMBL" id="ML976616">
    <property type="protein sequence ID" value="KAF1846826.1"/>
    <property type="molecule type" value="Genomic_DNA"/>
</dbReference>
<gene>
    <name evidence="2" type="ORF">K460DRAFT_285718</name>
</gene>
<feature type="region of interest" description="Disordered" evidence="1">
    <location>
        <begin position="75"/>
        <end position="95"/>
    </location>
</feature>
<sequence length="239" mass="27512">MYYLIHTSSCTRPFLTVIAFIARDFRGWGYRVDCHPRESKYIAEIRIRERAMNGTKWRVELMEIWAREVISRTTQERESGDQVPTMRPTGEELSHEERRIERASNFVQDFVDGIAAFGDLLGLISKYMRLLHAVVHTSNATLPPWSNPDILIADKVTLEFHFHEALRKEHLVHAMSKAISKNIGRMGRVERVMMKGSIKVALFVDVSDCVIPQGGSDEEMRDPVPVYERGERPPPYLQG</sequence>
<dbReference type="AlphaFoldDB" id="A0A9P4GK26"/>
<dbReference type="Proteomes" id="UP000800039">
    <property type="component" value="Unassembled WGS sequence"/>
</dbReference>
<evidence type="ECO:0000256" key="1">
    <source>
        <dbReference type="SAM" id="MobiDB-lite"/>
    </source>
</evidence>
<feature type="region of interest" description="Disordered" evidence="1">
    <location>
        <begin position="214"/>
        <end position="239"/>
    </location>
</feature>
<reference evidence="2" key="1">
    <citation type="submission" date="2020-01" db="EMBL/GenBank/DDBJ databases">
        <authorList>
            <consortium name="DOE Joint Genome Institute"/>
            <person name="Haridas S."/>
            <person name="Albert R."/>
            <person name="Binder M."/>
            <person name="Bloem J."/>
            <person name="Labutti K."/>
            <person name="Salamov A."/>
            <person name="Andreopoulos B."/>
            <person name="Baker S.E."/>
            <person name="Barry K."/>
            <person name="Bills G."/>
            <person name="Bluhm B.H."/>
            <person name="Cannon C."/>
            <person name="Castanera R."/>
            <person name="Culley D.E."/>
            <person name="Daum C."/>
            <person name="Ezra D."/>
            <person name="Gonzalez J.B."/>
            <person name="Henrissat B."/>
            <person name="Kuo A."/>
            <person name="Liang C."/>
            <person name="Lipzen A."/>
            <person name="Lutzoni F."/>
            <person name="Magnuson J."/>
            <person name="Mondo S."/>
            <person name="Nolan M."/>
            <person name="Ohm R."/>
            <person name="Pangilinan J."/>
            <person name="Park H.-J."/>
            <person name="Ramirez L."/>
            <person name="Alfaro M."/>
            <person name="Sun H."/>
            <person name="Tritt A."/>
            <person name="Yoshinaga Y."/>
            <person name="Zwiers L.-H."/>
            <person name="Turgeon B.G."/>
            <person name="Goodwin S.B."/>
            <person name="Spatafora J.W."/>
            <person name="Crous P.W."/>
            <person name="Grigoriev I.V."/>
        </authorList>
    </citation>
    <scope>NUCLEOTIDE SEQUENCE</scope>
    <source>
        <strain evidence="2">CBS 394.84</strain>
    </source>
</reference>
<evidence type="ECO:0000313" key="3">
    <source>
        <dbReference type="Proteomes" id="UP000800039"/>
    </source>
</evidence>